<sequence>MEVGSGLFKKRKWRLVVVTDKTCASMLATCRVNVNISSRLVEERLIGRSCYPGCWFADPTPSSVMKLLNRVVVIAHQHRRENFRHKSIRIRPKEIRHYRQ</sequence>
<evidence type="ECO:0000313" key="1">
    <source>
        <dbReference type="EMBL" id="KAK9002284.1"/>
    </source>
</evidence>
<proteinExistence type="predicted"/>
<dbReference type="Proteomes" id="UP001396334">
    <property type="component" value="Unassembled WGS sequence"/>
</dbReference>
<evidence type="ECO:0000313" key="2">
    <source>
        <dbReference type="Proteomes" id="UP001396334"/>
    </source>
</evidence>
<protein>
    <submittedName>
        <fullName evidence="1">Uncharacterized protein</fullName>
    </submittedName>
</protein>
<gene>
    <name evidence="1" type="ORF">V6N11_024968</name>
</gene>
<dbReference type="EMBL" id="JBBPBN010000035">
    <property type="protein sequence ID" value="KAK9002284.1"/>
    <property type="molecule type" value="Genomic_DNA"/>
</dbReference>
<comment type="caution">
    <text evidence="1">The sequence shown here is derived from an EMBL/GenBank/DDBJ whole genome shotgun (WGS) entry which is preliminary data.</text>
</comment>
<name>A0ABR2QNR9_9ROSI</name>
<reference evidence="1 2" key="1">
    <citation type="journal article" date="2024" name="G3 (Bethesda)">
        <title>Genome assembly of Hibiscus sabdariffa L. provides insights into metabolisms of medicinal natural products.</title>
        <authorList>
            <person name="Kim T."/>
        </authorList>
    </citation>
    <scope>NUCLEOTIDE SEQUENCE [LARGE SCALE GENOMIC DNA]</scope>
    <source>
        <strain evidence="1">TK-2024</strain>
        <tissue evidence="1">Old leaves</tissue>
    </source>
</reference>
<accession>A0ABR2QNR9</accession>
<keyword evidence="2" id="KW-1185">Reference proteome</keyword>
<organism evidence="1 2">
    <name type="scientific">Hibiscus sabdariffa</name>
    <name type="common">roselle</name>
    <dbReference type="NCBI Taxonomy" id="183260"/>
    <lineage>
        <taxon>Eukaryota</taxon>
        <taxon>Viridiplantae</taxon>
        <taxon>Streptophyta</taxon>
        <taxon>Embryophyta</taxon>
        <taxon>Tracheophyta</taxon>
        <taxon>Spermatophyta</taxon>
        <taxon>Magnoliopsida</taxon>
        <taxon>eudicotyledons</taxon>
        <taxon>Gunneridae</taxon>
        <taxon>Pentapetalae</taxon>
        <taxon>rosids</taxon>
        <taxon>malvids</taxon>
        <taxon>Malvales</taxon>
        <taxon>Malvaceae</taxon>
        <taxon>Malvoideae</taxon>
        <taxon>Hibiscus</taxon>
    </lineage>
</organism>